<protein>
    <submittedName>
        <fullName evidence="2">Uncharacterized protein</fullName>
    </submittedName>
</protein>
<evidence type="ECO:0000313" key="2">
    <source>
        <dbReference type="EMBL" id="GAA3722886.1"/>
    </source>
</evidence>
<organism evidence="2 3">
    <name type="scientific">Streptomyces tremellae</name>
    <dbReference type="NCBI Taxonomy" id="1124239"/>
    <lineage>
        <taxon>Bacteria</taxon>
        <taxon>Bacillati</taxon>
        <taxon>Actinomycetota</taxon>
        <taxon>Actinomycetes</taxon>
        <taxon>Kitasatosporales</taxon>
        <taxon>Streptomycetaceae</taxon>
        <taxon>Streptomyces</taxon>
    </lineage>
</organism>
<name>A0ABP7ESG1_9ACTN</name>
<keyword evidence="3" id="KW-1185">Reference proteome</keyword>
<evidence type="ECO:0000313" key="3">
    <source>
        <dbReference type="Proteomes" id="UP001499884"/>
    </source>
</evidence>
<feature type="compositionally biased region" description="Low complexity" evidence="1">
    <location>
        <begin position="1"/>
        <end position="25"/>
    </location>
</feature>
<sequence length="103" mass="10465">MRTAAVRTGAAAARGTGTAARPPAAARDRPEEGRPGPQRDVMCVMGAARGGGVNRSRGSVARTLPGRVRPGRGPAGADQTAAPARKPPADLGIQGTDVRGFRR</sequence>
<gene>
    <name evidence="2" type="ORF">GCM10023082_20940</name>
</gene>
<dbReference type="Proteomes" id="UP001499884">
    <property type="component" value="Unassembled WGS sequence"/>
</dbReference>
<comment type="caution">
    <text evidence="2">The sequence shown here is derived from an EMBL/GenBank/DDBJ whole genome shotgun (WGS) entry which is preliminary data.</text>
</comment>
<feature type="compositionally biased region" description="Low complexity" evidence="1">
    <location>
        <begin position="54"/>
        <end position="72"/>
    </location>
</feature>
<proteinExistence type="predicted"/>
<feature type="region of interest" description="Disordered" evidence="1">
    <location>
        <begin position="1"/>
        <end position="103"/>
    </location>
</feature>
<evidence type="ECO:0000256" key="1">
    <source>
        <dbReference type="SAM" id="MobiDB-lite"/>
    </source>
</evidence>
<dbReference type="EMBL" id="BAABEP010000010">
    <property type="protein sequence ID" value="GAA3722886.1"/>
    <property type="molecule type" value="Genomic_DNA"/>
</dbReference>
<accession>A0ABP7ESG1</accession>
<reference evidence="3" key="1">
    <citation type="journal article" date="2019" name="Int. J. Syst. Evol. Microbiol.">
        <title>The Global Catalogue of Microorganisms (GCM) 10K type strain sequencing project: providing services to taxonomists for standard genome sequencing and annotation.</title>
        <authorList>
            <consortium name="The Broad Institute Genomics Platform"/>
            <consortium name="The Broad Institute Genome Sequencing Center for Infectious Disease"/>
            <person name="Wu L."/>
            <person name="Ma J."/>
        </authorList>
    </citation>
    <scope>NUCLEOTIDE SEQUENCE [LARGE SCALE GENOMIC DNA]</scope>
    <source>
        <strain evidence="3">JCM 30846</strain>
    </source>
</reference>